<proteinExistence type="predicted"/>
<dbReference type="Proteomes" id="UP000309389">
    <property type="component" value="Unassembled WGS sequence"/>
</dbReference>
<gene>
    <name evidence="1" type="ORF">E5222_12015</name>
</gene>
<dbReference type="OrthoDB" id="7282816at2"/>
<reference evidence="1 2" key="1">
    <citation type="submission" date="2019-04" db="EMBL/GenBank/DDBJ databases">
        <title>Altererythrobacter aquimixticola sp. nov., isolated from sediment of junction between the ocean and a freshwater spring.</title>
        <authorList>
            <person name="Yoon J.-H."/>
        </authorList>
    </citation>
    <scope>NUCLEOTIDE SEQUENCE [LARGE SCALE GENOMIC DNA]</scope>
    <source>
        <strain evidence="1 2">SSKS-13</strain>
    </source>
</reference>
<keyword evidence="2" id="KW-1185">Reference proteome</keyword>
<comment type="caution">
    <text evidence="1">The sequence shown here is derived from an EMBL/GenBank/DDBJ whole genome shotgun (WGS) entry which is preliminary data.</text>
</comment>
<organism evidence="1 2">
    <name type="scientific">Alteraurantiacibacter aquimixticola</name>
    <dbReference type="NCBI Taxonomy" id="2489173"/>
    <lineage>
        <taxon>Bacteria</taxon>
        <taxon>Pseudomonadati</taxon>
        <taxon>Pseudomonadota</taxon>
        <taxon>Alphaproteobacteria</taxon>
        <taxon>Sphingomonadales</taxon>
        <taxon>Erythrobacteraceae</taxon>
        <taxon>Alteraurantiacibacter</taxon>
    </lineage>
</organism>
<dbReference type="RefSeq" id="WP_136694037.1">
    <property type="nucleotide sequence ID" value="NZ_SSHH01000003.1"/>
</dbReference>
<evidence type="ECO:0008006" key="3">
    <source>
        <dbReference type="Google" id="ProtNLM"/>
    </source>
</evidence>
<evidence type="ECO:0000313" key="1">
    <source>
        <dbReference type="EMBL" id="TIX49560.1"/>
    </source>
</evidence>
<dbReference type="AlphaFoldDB" id="A0A4V4U8E3"/>
<sequence length="187" mass="20957">MTRTRTLPPPRIPRFAPVPLRARSDGWTPLRQAEFIGMLAQTGSVAAAARFVGMARETAYRLRRRAGAEEFAWAWDVALAYARRGRPPAPPAAAMERRGPRKVTHDEPWRAIVDGRWRVVMRRGRYCGSVRESPNSALLSWLAQIDRAMREGRKALRRRAAKDGRSQSQEGACVFQAPSLVAGPRLS</sequence>
<dbReference type="EMBL" id="SSHH01000003">
    <property type="protein sequence ID" value="TIX49560.1"/>
    <property type="molecule type" value="Genomic_DNA"/>
</dbReference>
<name>A0A4V4U8E3_9SPHN</name>
<protein>
    <recommendedName>
        <fullName evidence="3">LysR family transcriptional regulator</fullName>
    </recommendedName>
</protein>
<evidence type="ECO:0000313" key="2">
    <source>
        <dbReference type="Proteomes" id="UP000309389"/>
    </source>
</evidence>
<accession>A0A4V4U8E3</accession>